<dbReference type="OrthoDB" id="10474892at2759"/>
<sequence>MQDPSPPSTDDSPPSNMISPRQRLKQLSRLLAGNRPSKTRRRPRNPGEDEEEGSSGCHRRICRHCVGKETACYSTCLDCLAQLPPPPTF</sequence>
<keyword evidence="3" id="KW-1185">Reference proteome</keyword>
<dbReference type="GeneID" id="63692458"/>
<evidence type="ECO:0000256" key="1">
    <source>
        <dbReference type="SAM" id="MobiDB-lite"/>
    </source>
</evidence>
<organism evidence="2 3">
    <name type="scientific">Dacryopinax primogenitus (strain DJM 731)</name>
    <name type="common">Brown rot fungus</name>
    <dbReference type="NCBI Taxonomy" id="1858805"/>
    <lineage>
        <taxon>Eukaryota</taxon>
        <taxon>Fungi</taxon>
        <taxon>Dikarya</taxon>
        <taxon>Basidiomycota</taxon>
        <taxon>Agaricomycotina</taxon>
        <taxon>Dacrymycetes</taxon>
        <taxon>Dacrymycetales</taxon>
        <taxon>Dacrymycetaceae</taxon>
        <taxon>Dacryopinax</taxon>
    </lineage>
</organism>
<name>M5G2S5_DACPD</name>
<protein>
    <submittedName>
        <fullName evidence="2">Uncharacterized protein</fullName>
    </submittedName>
</protein>
<reference evidence="2 3" key="1">
    <citation type="journal article" date="2012" name="Science">
        <title>The Paleozoic origin of enzymatic lignin decomposition reconstructed from 31 fungal genomes.</title>
        <authorList>
            <person name="Floudas D."/>
            <person name="Binder M."/>
            <person name="Riley R."/>
            <person name="Barry K."/>
            <person name="Blanchette R.A."/>
            <person name="Henrissat B."/>
            <person name="Martinez A.T."/>
            <person name="Otillar R."/>
            <person name="Spatafora J.W."/>
            <person name="Yadav J.S."/>
            <person name="Aerts A."/>
            <person name="Benoit I."/>
            <person name="Boyd A."/>
            <person name="Carlson A."/>
            <person name="Copeland A."/>
            <person name="Coutinho P.M."/>
            <person name="de Vries R.P."/>
            <person name="Ferreira P."/>
            <person name="Findley K."/>
            <person name="Foster B."/>
            <person name="Gaskell J."/>
            <person name="Glotzer D."/>
            <person name="Gorecki P."/>
            <person name="Heitman J."/>
            <person name="Hesse C."/>
            <person name="Hori C."/>
            <person name="Igarashi K."/>
            <person name="Jurgens J.A."/>
            <person name="Kallen N."/>
            <person name="Kersten P."/>
            <person name="Kohler A."/>
            <person name="Kuees U."/>
            <person name="Kumar T.K.A."/>
            <person name="Kuo A."/>
            <person name="LaButti K."/>
            <person name="Larrondo L.F."/>
            <person name="Lindquist E."/>
            <person name="Ling A."/>
            <person name="Lombard V."/>
            <person name="Lucas S."/>
            <person name="Lundell T."/>
            <person name="Martin R."/>
            <person name="McLaughlin D.J."/>
            <person name="Morgenstern I."/>
            <person name="Morin E."/>
            <person name="Murat C."/>
            <person name="Nagy L.G."/>
            <person name="Nolan M."/>
            <person name="Ohm R.A."/>
            <person name="Patyshakuliyeva A."/>
            <person name="Rokas A."/>
            <person name="Ruiz-Duenas F.J."/>
            <person name="Sabat G."/>
            <person name="Salamov A."/>
            <person name="Samejima M."/>
            <person name="Schmutz J."/>
            <person name="Slot J.C."/>
            <person name="St John F."/>
            <person name="Stenlid J."/>
            <person name="Sun H."/>
            <person name="Sun S."/>
            <person name="Syed K."/>
            <person name="Tsang A."/>
            <person name="Wiebenga A."/>
            <person name="Young D."/>
            <person name="Pisabarro A."/>
            <person name="Eastwood D.C."/>
            <person name="Martin F."/>
            <person name="Cullen D."/>
            <person name="Grigoriev I.V."/>
            <person name="Hibbett D.S."/>
        </authorList>
    </citation>
    <scope>NUCLEOTIDE SEQUENCE [LARGE SCALE GENOMIC DNA]</scope>
    <source>
        <strain evidence="2 3">DJM-731 SS1</strain>
    </source>
</reference>
<evidence type="ECO:0000313" key="3">
    <source>
        <dbReference type="Proteomes" id="UP000030653"/>
    </source>
</evidence>
<dbReference type="Proteomes" id="UP000030653">
    <property type="component" value="Unassembled WGS sequence"/>
</dbReference>
<feature type="region of interest" description="Disordered" evidence="1">
    <location>
        <begin position="1"/>
        <end position="57"/>
    </location>
</feature>
<dbReference type="EMBL" id="JH795874">
    <property type="protein sequence ID" value="EJT98062.1"/>
    <property type="molecule type" value="Genomic_DNA"/>
</dbReference>
<proteinExistence type="predicted"/>
<dbReference type="RefSeq" id="XP_040624960.1">
    <property type="nucleotide sequence ID" value="XM_040777396.1"/>
</dbReference>
<dbReference type="HOGENOM" id="CLU_2454702_0_0_1"/>
<evidence type="ECO:0000313" key="2">
    <source>
        <dbReference type="EMBL" id="EJT98062.1"/>
    </source>
</evidence>
<accession>M5G2S5</accession>
<dbReference type="AlphaFoldDB" id="M5G2S5"/>
<gene>
    <name evidence="2" type="ORF">DACRYDRAFT_96701</name>
</gene>